<dbReference type="EMBL" id="QYYH01000048">
    <property type="protein sequence ID" value="RJY16384.1"/>
    <property type="molecule type" value="Genomic_DNA"/>
</dbReference>
<comment type="caution">
    <text evidence="1">The sequence shown here is derived from an EMBL/GenBank/DDBJ whole genome shotgun (WGS) entry which is preliminary data.</text>
</comment>
<dbReference type="SUPFAM" id="SSF47781">
    <property type="entry name" value="RuvA domain 2-like"/>
    <property type="match status" value="1"/>
</dbReference>
<organism evidence="1 2">
    <name type="scientific">Parashewanella spongiae</name>
    <dbReference type="NCBI Taxonomy" id="342950"/>
    <lineage>
        <taxon>Bacteria</taxon>
        <taxon>Pseudomonadati</taxon>
        <taxon>Pseudomonadota</taxon>
        <taxon>Gammaproteobacteria</taxon>
        <taxon>Alteromonadales</taxon>
        <taxon>Shewanellaceae</taxon>
        <taxon>Parashewanella</taxon>
    </lineage>
</organism>
<proteinExistence type="predicted"/>
<protein>
    <submittedName>
        <fullName evidence="1">Uncharacterized protein</fullName>
    </submittedName>
</protein>
<gene>
    <name evidence="1" type="ORF">D5R81_09210</name>
</gene>
<name>A0A3A6TU97_9GAMM</name>
<evidence type="ECO:0000313" key="2">
    <source>
        <dbReference type="Proteomes" id="UP000273022"/>
    </source>
</evidence>
<dbReference type="AlphaFoldDB" id="A0A3A6TU97"/>
<sequence length="81" mass="8692">MGTLSSAASLTPHPTRCAQVINNNAANVIQLQSLVVIDAGKENNIVMQRSIIGQLTALRQLSSVEGIDGKLLELNLQYFSL</sequence>
<dbReference type="Gene3D" id="1.10.150.280">
    <property type="entry name" value="AF1531-like domain"/>
    <property type="match status" value="1"/>
</dbReference>
<reference evidence="1 2" key="1">
    <citation type="submission" date="2018-09" db="EMBL/GenBank/DDBJ databases">
        <title>Phylogeny of the Shewanellaceae, and recommendation for two new genera, Pseudoshewanella and Parashewanella.</title>
        <authorList>
            <person name="Wang G."/>
        </authorList>
    </citation>
    <scope>NUCLEOTIDE SEQUENCE [LARGE SCALE GENOMIC DNA]</scope>
    <source>
        <strain evidence="1 2">KCTC 22492</strain>
    </source>
</reference>
<accession>A0A3A6TU97</accession>
<keyword evidence="2" id="KW-1185">Reference proteome</keyword>
<evidence type="ECO:0000313" key="1">
    <source>
        <dbReference type="EMBL" id="RJY16384.1"/>
    </source>
</evidence>
<dbReference type="Proteomes" id="UP000273022">
    <property type="component" value="Unassembled WGS sequence"/>
</dbReference>
<dbReference type="InterPro" id="IPR010994">
    <property type="entry name" value="RuvA_2-like"/>
</dbReference>